<accession>A0AAD9LZR2</accession>
<sequence>MTKAPQQKGSQWRPVRTIMMVWPWLLVPGRLVQLLEQGALETIVPSSALQSHIGSQDSLRSKSGSALRGADKKRFLLPFLASFVSAKSWSACRPDSLLIIFKATVVAVYPVQDDATPASPVASRVCIRTVSVPEVGTLLPPTGGCHHTPLVFSKGGKPIGKITTWATS</sequence>
<evidence type="ECO:0000256" key="1">
    <source>
        <dbReference type="SAM" id="SignalP"/>
    </source>
</evidence>
<proteinExistence type="predicted"/>
<feature type="signal peptide" evidence="1">
    <location>
        <begin position="1"/>
        <end position="34"/>
    </location>
</feature>
<reference evidence="2" key="1">
    <citation type="submission" date="2021-06" db="EMBL/GenBank/DDBJ databases">
        <title>Comparative genomics, transcriptomics and evolutionary studies reveal genomic signatures of adaptation to plant cell wall in hemibiotrophic fungi.</title>
        <authorList>
            <consortium name="DOE Joint Genome Institute"/>
            <person name="Baroncelli R."/>
            <person name="Diaz J.F."/>
            <person name="Benocci T."/>
            <person name="Peng M."/>
            <person name="Battaglia E."/>
            <person name="Haridas S."/>
            <person name="Andreopoulos W."/>
            <person name="Labutti K."/>
            <person name="Pangilinan J."/>
            <person name="Floch G.L."/>
            <person name="Makela M.R."/>
            <person name="Henrissat B."/>
            <person name="Grigoriev I.V."/>
            <person name="Crouch J.A."/>
            <person name="De Vries R.P."/>
            <person name="Sukno S.A."/>
            <person name="Thon M.R."/>
        </authorList>
    </citation>
    <scope>NUCLEOTIDE SEQUENCE</scope>
    <source>
        <strain evidence="2">MAFF235873</strain>
    </source>
</reference>
<keyword evidence="1" id="KW-0732">Signal</keyword>
<dbReference type="AlphaFoldDB" id="A0AAD9LZR2"/>
<keyword evidence="3" id="KW-1185">Reference proteome</keyword>
<name>A0AAD9LZR2_9PEZI</name>
<dbReference type="EMBL" id="MU842979">
    <property type="protein sequence ID" value="KAK2023998.1"/>
    <property type="molecule type" value="Genomic_DNA"/>
</dbReference>
<protein>
    <submittedName>
        <fullName evidence="2">Uncharacterized protein</fullName>
    </submittedName>
</protein>
<feature type="chain" id="PRO_5042047902" evidence="1">
    <location>
        <begin position="35"/>
        <end position="168"/>
    </location>
</feature>
<dbReference type="Proteomes" id="UP001232148">
    <property type="component" value="Unassembled WGS sequence"/>
</dbReference>
<evidence type="ECO:0000313" key="2">
    <source>
        <dbReference type="EMBL" id="KAK2023998.1"/>
    </source>
</evidence>
<evidence type="ECO:0000313" key="3">
    <source>
        <dbReference type="Proteomes" id="UP001232148"/>
    </source>
</evidence>
<comment type="caution">
    <text evidence="2">The sequence shown here is derived from an EMBL/GenBank/DDBJ whole genome shotgun (WGS) entry which is preliminary data.</text>
</comment>
<organism evidence="2 3">
    <name type="scientific">Colletotrichum zoysiae</name>
    <dbReference type="NCBI Taxonomy" id="1216348"/>
    <lineage>
        <taxon>Eukaryota</taxon>
        <taxon>Fungi</taxon>
        <taxon>Dikarya</taxon>
        <taxon>Ascomycota</taxon>
        <taxon>Pezizomycotina</taxon>
        <taxon>Sordariomycetes</taxon>
        <taxon>Hypocreomycetidae</taxon>
        <taxon>Glomerellales</taxon>
        <taxon>Glomerellaceae</taxon>
        <taxon>Colletotrichum</taxon>
        <taxon>Colletotrichum graminicola species complex</taxon>
    </lineage>
</organism>
<gene>
    <name evidence="2" type="ORF">LX32DRAFT_121282</name>
</gene>